<dbReference type="PANTHER" id="PTHR47959">
    <property type="entry name" value="ATP-DEPENDENT RNA HELICASE RHLE-RELATED"/>
    <property type="match status" value="1"/>
</dbReference>
<organism evidence="12 13">
    <name type="scientific">Ferrovibrio xuzhouensis</name>
    <dbReference type="NCBI Taxonomy" id="1576914"/>
    <lineage>
        <taxon>Bacteria</taxon>
        <taxon>Pseudomonadati</taxon>
        <taxon>Pseudomonadota</taxon>
        <taxon>Alphaproteobacteria</taxon>
        <taxon>Rhodospirillales</taxon>
        <taxon>Rhodospirillaceae</taxon>
        <taxon>Ferrovibrio</taxon>
    </lineage>
</organism>
<reference evidence="13" key="1">
    <citation type="journal article" date="2019" name="Int. J. Syst. Evol. Microbiol.">
        <title>The Global Catalogue of Microorganisms (GCM) 10K type strain sequencing project: providing services to taxonomists for standard genome sequencing and annotation.</title>
        <authorList>
            <consortium name="The Broad Institute Genomics Platform"/>
            <consortium name="The Broad Institute Genome Sequencing Center for Infectious Disease"/>
            <person name="Wu L."/>
            <person name="Ma J."/>
        </authorList>
    </citation>
    <scope>NUCLEOTIDE SEQUENCE [LARGE SCALE GENOMIC DNA]</scope>
    <source>
        <strain evidence="13">KCTC 42182</strain>
    </source>
</reference>
<dbReference type="PANTHER" id="PTHR47959:SF13">
    <property type="entry name" value="ATP-DEPENDENT RNA HELICASE RHLE"/>
    <property type="match status" value="1"/>
</dbReference>
<dbReference type="PROSITE" id="PS00039">
    <property type="entry name" value="DEAD_ATP_HELICASE"/>
    <property type="match status" value="1"/>
</dbReference>
<evidence type="ECO:0000313" key="13">
    <source>
        <dbReference type="Proteomes" id="UP001595711"/>
    </source>
</evidence>
<dbReference type="GO" id="GO:0016787">
    <property type="term" value="F:hydrolase activity"/>
    <property type="evidence" value="ECO:0007669"/>
    <property type="project" value="UniProtKB-KW"/>
</dbReference>
<dbReference type="InterPro" id="IPR014014">
    <property type="entry name" value="RNA_helicase_DEAD_Q_motif"/>
</dbReference>
<feature type="domain" description="Helicase ATP-binding" evidence="9">
    <location>
        <begin position="25"/>
        <end position="198"/>
    </location>
</feature>
<evidence type="ECO:0000259" key="9">
    <source>
        <dbReference type="PROSITE" id="PS51192"/>
    </source>
</evidence>
<feature type="region of interest" description="Disordered" evidence="8">
    <location>
        <begin position="373"/>
        <end position="529"/>
    </location>
</feature>
<evidence type="ECO:0000313" key="12">
    <source>
        <dbReference type="EMBL" id="MFC3677645.1"/>
    </source>
</evidence>
<dbReference type="InterPro" id="IPR011545">
    <property type="entry name" value="DEAD/DEAH_box_helicase_dom"/>
</dbReference>
<evidence type="ECO:0000256" key="8">
    <source>
        <dbReference type="SAM" id="MobiDB-lite"/>
    </source>
</evidence>
<sequence>MSEPVLKAVAEAGYTTPTPIQAQAIPIVLMGRDVLGTAQTGTGKTAGFTLPLIDILAGGRARARMPRALILEPTRELADQVAHSFDKYGKNSPLSMALLIGGVNYTEQEKLLDRGVDVLIATPGRLIDHFERGKMMLTGVQIFVIDEADRMLDMGFMPDIERIGKMLPPLRQTLFFSATMAPEMRRLADKFLSNPKEIEVARQATTAESIAQFAINVPHKLKREALRALLRSEEVKNAIIFCNRKRDVDILAKSLIRHGFDAAALHGDMDQSTRTGTLEKFKRGEIGILVASDVAARGLDVQGLTHVFNFDVPTHPEDYVHRIGRTGRAGLNGRAFTLVSGEDGKYLAQIKSLIARDIPVMEMQGFDVGAEEMAAAEPEDQGSRRGRRGGKDRGERKDRGGERGERGGRKRSGAKSADAATEAAPRQSRPESVRSEPVRPEPVRPEPVRSEPVRSEPVRNEPVRAEDAQNDQPRERVAREPRRDEPRRDDSRRDDNRRRDRDDREPPVVGMGDHVPDFLLRPVRRAANS</sequence>
<dbReference type="GO" id="GO:0004386">
    <property type="term" value="F:helicase activity"/>
    <property type="evidence" value="ECO:0007669"/>
    <property type="project" value="UniProtKB-KW"/>
</dbReference>
<dbReference type="PROSITE" id="PS51195">
    <property type="entry name" value="Q_MOTIF"/>
    <property type="match status" value="1"/>
</dbReference>
<dbReference type="Proteomes" id="UP001595711">
    <property type="component" value="Unassembled WGS sequence"/>
</dbReference>
<accession>A0ABV7VJF4</accession>
<dbReference type="InterPro" id="IPR050079">
    <property type="entry name" value="DEAD_box_RNA_helicase"/>
</dbReference>
<evidence type="ECO:0000256" key="4">
    <source>
        <dbReference type="ARBA" id="ARBA00022840"/>
    </source>
</evidence>
<dbReference type="InterPro" id="IPR000629">
    <property type="entry name" value="RNA-helicase_DEAD-box_CS"/>
</dbReference>
<dbReference type="CDD" id="cd00268">
    <property type="entry name" value="DEADc"/>
    <property type="match status" value="1"/>
</dbReference>
<keyword evidence="2 7" id="KW-0378">Hydrolase</keyword>
<evidence type="ECO:0000259" key="10">
    <source>
        <dbReference type="PROSITE" id="PS51194"/>
    </source>
</evidence>
<dbReference type="SUPFAM" id="SSF52540">
    <property type="entry name" value="P-loop containing nucleoside triphosphate hydrolases"/>
    <property type="match status" value="1"/>
</dbReference>
<dbReference type="RefSeq" id="WP_379729216.1">
    <property type="nucleotide sequence ID" value="NZ_JBHRYJ010000005.1"/>
</dbReference>
<dbReference type="SMART" id="SM00490">
    <property type="entry name" value="HELICc"/>
    <property type="match status" value="1"/>
</dbReference>
<keyword evidence="3 7" id="KW-0347">Helicase</keyword>
<feature type="domain" description="Helicase C-terminal" evidence="10">
    <location>
        <begin position="225"/>
        <end position="369"/>
    </location>
</feature>
<feature type="domain" description="DEAD-box RNA helicase Q" evidence="11">
    <location>
        <begin position="1"/>
        <end position="22"/>
    </location>
</feature>
<keyword evidence="4 7" id="KW-0067">ATP-binding</keyword>
<dbReference type="EC" id="3.6.4.-" evidence="12"/>
<evidence type="ECO:0000256" key="5">
    <source>
        <dbReference type="ARBA" id="ARBA00038437"/>
    </source>
</evidence>
<keyword evidence="13" id="KW-1185">Reference proteome</keyword>
<name>A0ABV7VJF4_9PROT</name>
<proteinExistence type="inferred from homology"/>
<dbReference type="InterPro" id="IPR001650">
    <property type="entry name" value="Helicase_C-like"/>
</dbReference>
<keyword evidence="1 7" id="KW-0547">Nucleotide-binding</keyword>
<dbReference type="CDD" id="cd18787">
    <property type="entry name" value="SF2_C_DEAD"/>
    <property type="match status" value="1"/>
</dbReference>
<dbReference type="InterPro" id="IPR044742">
    <property type="entry name" value="DEAD/DEAH_RhlB"/>
</dbReference>
<dbReference type="PROSITE" id="PS51192">
    <property type="entry name" value="HELICASE_ATP_BIND_1"/>
    <property type="match status" value="1"/>
</dbReference>
<evidence type="ECO:0000259" key="11">
    <source>
        <dbReference type="PROSITE" id="PS51195"/>
    </source>
</evidence>
<feature type="short sequence motif" description="Q motif" evidence="6">
    <location>
        <begin position="1"/>
        <end position="22"/>
    </location>
</feature>
<feature type="compositionally biased region" description="Basic and acidic residues" evidence="8">
    <location>
        <begin position="428"/>
        <end position="506"/>
    </location>
</feature>
<dbReference type="PROSITE" id="PS51194">
    <property type="entry name" value="HELICASE_CTER"/>
    <property type="match status" value="1"/>
</dbReference>
<dbReference type="Pfam" id="PF00271">
    <property type="entry name" value="Helicase_C"/>
    <property type="match status" value="1"/>
</dbReference>
<protein>
    <submittedName>
        <fullName evidence="12">DEAD/DEAH box helicase</fullName>
        <ecNumber evidence="12">3.6.4.-</ecNumber>
    </submittedName>
</protein>
<dbReference type="SMART" id="SM00487">
    <property type="entry name" value="DEXDc"/>
    <property type="match status" value="1"/>
</dbReference>
<feature type="compositionally biased region" description="Basic and acidic residues" evidence="8">
    <location>
        <begin position="389"/>
        <end position="407"/>
    </location>
</feature>
<evidence type="ECO:0000256" key="7">
    <source>
        <dbReference type="RuleBase" id="RU000492"/>
    </source>
</evidence>
<evidence type="ECO:0000256" key="6">
    <source>
        <dbReference type="PROSITE-ProRule" id="PRU00552"/>
    </source>
</evidence>
<dbReference type="Pfam" id="PF00270">
    <property type="entry name" value="DEAD"/>
    <property type="match status" value="1"/>
</dbReference>
<dbReference type="InterPro" id="IPR027417">
    <property type="entry name" value="P-loop_NTPase"/>
</dbReference>
<dbReference type="EMBL" id="JBHRYJ010000005">
    <property type="protein sequence ID" value="MFC3677645.1"/>
    <property type="molecule type" value="Genomic_DNA"/>
</dbReference>
<evidence type="ECO:0000256" key="1">
    <source>
        <dbReference type="ARBA" id="ARBA00022741"/>
    </source>
</evidence>
<dbReference type="Gene3D" id="3.40.50.300">
    <property type="entry name" value="P-loop containing nucleotide triphosphate hydrolases"/>
    <property type="match status" value="2"/>
</dbReference>
<comment type="caution">
    <text evidence="12">The sequence shown here is derived from an EMBL/GenBank/DDBJ whole genome shotgun (WGS) entry which is preliminary data.</text>
</comment>
<evidence type="ECO:0000256" key="3">
    <source>
        <dbReference type="ARBA" id="ARBA00022806"/>
    </source>
</evidence>
<gene>
    <name evidence="12" type="ORF">ACFOOQ_18985</name>
</gene>
<evidence type="ECO:0000256" key="2">
    <source>
        <dbReference type="ARBA" id="ARBA00022801"/>
    </source>
</evidence>
<dbReference type="InterPro" id="IPR014001">
    <property type="entry name" value="Helicase_ATP-bd"/>
</dbReference>
<comment type="similarity">
    <text evidence="5 7">Belongs to the DEAD box helicase family.</text>
</comment>